<dbReference type="Ensembl" id="ENSXETT00000013276">
    <property type="protein sequence ID" value="ENSXETP00000013276"/>
    <property type="gene ID" value="ENSXETG00000006028"/>
</dbReference>
<dbReference type="Gene3D" id="3.30.1200.10">
    <property type="entry name" value="YggU-like"/>
    <property type="match status" value="1"/>
</dbReference>
<dbReference type="FunCoup" id="F7ELX1">
    <property type="interactions" value="903"/>
</dbReference>
<dbReference type="AlphaFoldDB" id="F7ELX1"/>
<gene>
    <name evidence="2" type="primary">c15orf40</name>
</gene>
<evidence type="ECO:0000313" key="2">
    <source>
        <dbReference type="Ensembl" id="ENSXETP00000013276"/>
    </source>
</evidence>
<evidence type="ECO:0000256" key="1">
    <source>
        <dbReference type="ARBA" id="ARBA00010364"/>
    </source>
</evidence>
<proteinExistence type="inferred from homology"/>
<dbReference type="PANTHER" id="PTHR13420">
    <property type="entry name" value="UPF0235 PROTEIN C15ORF40"/>
    <property type="match status" value="1"/>
</dbReference>
<dbReference type="SUPFAM" id="SSF69786">
    <property type="entry name" value="YggU-like"/>
    <property type="match status" value="1"/>
</dbReference>
<comment type="similarity">
    <text evidence="1">Belongs to the UPF0235 family.</text>
</comment>
<dbReference type="HAMAP" id="MF_00634">
    <property type="entry name" value="UPF0235"/>
    <property type="match status" value="1"/>
</dbReference>
<reference evidence="2" key="1">
    <citation type="journal article" date="2010" name="Science">
        <title>The genome of the Western clawed frog Xenopus tropicalis.</title>
        <authorList>
            <person name="Hellsten U."/>
            <person name="Harland R.M."/>
            <person name="Gilchrist M.J."/>
            <person name="Hendrix D."/>
            <person name="Jurka J."/>
            <person name="Kapitonov V."/>
            <person name="Ovcharenko I."/>
            <person name="Putnam N.H."/>
            <person name="Shu S."/>
            <person name="Taher L."/>
            <person name="Blitz I.L."/>
            <person name="Blumberg B."/>
            <person name="Dichmann D.S."/>
            <person name="Dubchak I."/>
            <person name="Amaya E."/>
            <person name="Detter J.C."/>
            <person name="Fletcher R."/>
            <person name="Gerhard D.S."/>
            <person name="Goodstein D."/>
            <person name="Graves T."/>
            <person name="Grigoriev I.V."/>
            <person name="Grimwood J."/>
            <person name="Kawashima T."/>
            <person name="Lindquist E."/>
            <person name="Lucas S.M."/>
            <person name="Mead P.E."/>
            <person name="Mitros T."/>
            <person name="Ogino H."/>
            <person name="Ohta Y."/>
            <person name="Poliakov A.V."/>
            <person name="Pollet N."/>
            <person name="Robert J."/>
            <person name="Salamov A."/>
            <person name="Sater A.K."/>
            <person name="Schmutz J."/>
            <person name="Terry A."/>
            <person name="Vize P.D."/>
            <person name="Warren W.C."/>
            <person name="Wells D."/>
            <person name="Wills A."/>
            <person name="Wilson R.K."/>
            <person name="Zimmerman L.B."/>
            <person name="Zorn A.M."/>
            <person name="Grainger R."/>
            <person name="Grammer T."/>
            <person name="Khokha M.K."/>
            <person name="Richardson P.M."/>
            <person name="Rokhsar D.S."/>
        </authorList>
    </citation>
    <scope>NUCLEOTIDE SEQUENCE [LARGE SCALE GENOMIC DNA]</scope>
    <source>
        <strain evidence="2">Nigerian</strain>
    </source>
</reference>
<name>F7ELX1_XENTR</name>
<dbReference type="GeneTree" id="ENSGT00940000164795"/>
<dbReference type="NCBIfam" id="TIGR00251">
    <property type="entry name" value="DUF167 family protein"/>
    <property type="match status" value="1"/>
</dbReference>
<protein>
    <submittedName>
        <fullName evidence="2">Chromosome 15 open reading frame 40</fullName>
    </submittedName>
</protein>
<dbReference type="PaxDb" id="8364-ENSXETP00000062218"/>
<reference evidence="2" key="2">
    <citation type="submission" date="2011-06" db="UniProtKB">
        <authorList>
            <consortium name="Ensembl"/>
        </authorList>
    </citation>
    <scope>IDENTIFICATION</scope>
</reference>
<dbReference type="Xenbase" id="XB-GENE-946779">
    <property type="gene designation" value="c15orf40"/>
</dbReference>
<dbReference type="InParanoid" id="F7ELX1"/>
<dbReference type="Pfam" id="PF02594">
    <property type="entry name" value="DUF167"/>
    <property type="match status" value="1"/>
</dbReference>
<dbReference type="SMART" id="SM01152">
    <property type="entry name" value="DUF167"/>
    <property type="match status" value="1"/>
</dbReference>
<dbReference type="InterPro" id="IPR036591">
    <property type="entry name" value="YggU-like_sf"/>
</dbReference>
<accession>F7ELX1</accession>
<organism evidence="2">
    <name type="scientific">Xenopus tropicalis</name>
    <name type="common">Western clawed frog</name>
    <name type="synonym">Silurana tropicalis</name>
    <dbReference type="NCBI Taxonomy" id="8364"/>
    <lineage>
        <taxon>Eukaryota</taxon>
        <taxon>Metazoa</taxon>
        <taxon>Chordata</taxon>
        <taxon>Craniata</taxon>
        <taxon>Vertebrata</taxon>
        <taxon>Euteleostomi</taxon>
        <taxon>Amphibia</taxon>
        <taxon>Batrachia</taxon>
        <taxon>Anura</taxon>
        <taxon>Pipoidea</taxon>
        <taxon>Pipidae</taxon>
        <taxon>Xenopodinae</taxon>
        <taxon>Xenopus</taxon>
        <taxon>Silurana</taxon>
    </lineage>
</organism>
<dbReference type="InterPro" id="IPR003746">
    <property type="entry name" value="DUF167"/>
</dbReference>
<dbReference type="Bgee" id="ENSXETG00000006028">
    <property type="expression patterns" value="Expressed in skeletal muscle tissue and 16 other cell types or tissues"/>
</dbReference>
<dbReference type="PANTHER" id="PTHR13420:SF7">
    <property type="entry name" value="UPF0235 PROTEIN C15ORF40"/>
    <property type="match status" value="1"/>
</dbReference>
<sequence length="147" mass="15713">QHDWLERATWLLGEFRTGRSSKQCEKRIQDRGKGLKKDASPVVPVTGPVSRDKTGSVIISIHAKPGAKQNAITDVTADAVGVAIAAPPTEGEANAELCRYLSKVLVLKKSEVSLDKGGKSREKVVKISASITPEVVLEKLKEAAGQS</sequence>